<evidence type="ECO:0000259" key="9">
    <source>
        <dbReference type="PROSITE" id="PS50865"/>
    </source>
</evidence>
<dbReference type="InterPro" id="IPR002893">
    <property type="entry name" value="Znf_MYND"/>
</dbReference>
<dbReference type="SUPFAM" id="SSF144232">
    <property type="entry name" value="HIT/MYND zinc finger-like"/>
    <property type="match status" value="1"/>
</dbReference>
<dbReference type="InterPro" id="IPR002110">
    <property type="entry name" value="Ankyrin_rpt"/>
</dbReference>
<dbReference type="InterPro" id="IPR003409">
    <property type="entry name" value="MORN"/>
</dbReference>
<feature type="compositionally biased region" description="Polar residues" evidence="8">
    <location>
        <begin position="1274"/>
        <end position="1291"/>
    </location>
</feature>
<dbReference type="Pfam" id="PF00023">
    <property type="entry name" value="Ank"/>
    <property type="match status" value="1"/>
</dbReference>
<dbReference type="Pfam" id="PF12796">
    <property type="entry name" value="Ank_2"/>
    <property type="match status" value="1"/>
</dbReference>
<reference evidence="10 11" key="1">
    <citation type="submission" date="2022-05" db="EMBL/GenBank/DDBJ databases">
        <authorList>
            <consortium name="Genoscope - CEA"/>
            <person name="William W."/>
        </authorList>
    </citation>
    <scope>NUCLEOTIDE SEQUENCE [LARGE SCALE GENOMIC DNA]</scope>
</reference>
<proteinExistence type="predicted"/>
<evidence type="ECO:0000256" key="2">
    <source>
        <dbReference type="ARBA" id="ARBA00022737"/>
    </source>
</evidence>
<organism evidence="10 11">
    <name type="scientific">Porites lobata</name>
    <dbReference type="NCBI Taxonomy" id="104759"/>
    <lineage>
        <taxon>Eukaryota</taxon>
        <taxon>Metazoa</taxon>
        <taxon>Cnidaria</taxon>
        <taxon>Anthozoa</taxon>
        <taxon>Hexacorallia</taxon>
        <taxon>Scleractinia</taxon>
        <taxon>Fungiina</taxon>
        <taxon>Poritidae</taxon>
        <taxon>Porites</taxon>
    </lineage>
</organism>
<feature type="region of interest" description="Disordered" evidence="8">
    <location>
        <begin position="1163"/>
        <end position="1224"/>
    </location>
</feature>
<gene>
    <name evidence="10" type="ORF">PLOB_00017049</name>
</gene>
<feature type="region of interest" description="Disordered" evidence="8">
    <location>
        <begin position="1240"/>
        <end position="1313"/>
    </location>
</feature>
<feature type="repeat" description="ANK" evidence="5">
    <location>
        <begin position="978"/>
        <end position="1015"/>
    </location>
</feature>
<evidence type="ECO:0000313" key="11">
    <source>
        <dbReference type="Proteomes" id="UP001159405"/>
    </source>
</evidence>
<evidence type="ECO:0000256" key="6">
    <source>
        <dbReference type="PROSITE-ProRule" id="PRU00134"/>
    </source>
</evidence>
<evidence type="ECO:0000256" key="3">
    <source>
        <dbReference type="ARBA" id="ARBA00022771"/>
    </source>
</evidence>
<evidence type="ECO:0000256" key="4">
    <source>
        <dbReference type="ARBA" id="ARBA00022833"/>
    </source>
</evidence>
<feature type="compositionally biased region" description="Basic and acidic residues" evidence="8">
    <location>
        <begin position="26"/>
        <end position="62"/>
    </location>
</feature>
<dbReference type="PROSITE" id="PS50865">
    <property type="entry name" value="ZF_MYND_2"/>
    <property type="match status" value="1"/>
</dbReference>
<dbReference type="Proteomes" id="UP001159405">
    <property type="component" value="Unassembled WGS sequence"/>
</dbReference>
<dbReference type="PROSITE" id="PS01360">
    <property type="entry name" value="ZF_MYND_1"/>
    <property type="match status" value="1"/>
</dbReference>
<dbReference type="Pfam" id="PF01753">
    <property type="entry name" value="zf-MYND"/>
    <property type="match status" value="1"/>
</dbReference>
<evidence type="ECO:0000313" key="10">
    <source>
        <dbReference type="EMBL" id="CAH3175489.1"/>
    </source>
</evidence>
<keyword evidence="3 6" id="KW-0863">Zinc-finger</keyword>
<evidence type="ECO:0000256" key="1">
    <source>
        <dbReference type="ARBA" id="ARBA00022723"/>
    </source>
</evidence>
<dbReference type="PANTHER" id="PTHR15897:SF2">
    <property type="entry name" value="ANKYRIN REPEAT AND MYND DOMAIN-CONTAINING PROTEIN 1"/>
    <property type="match status" value="1"/>
</dbReference>
<dbReference type="Pfam" id="PF02493">
    <property type="entry name" value="MORN"/>
    <property type="match status" value="6"/>
</dbReference>
<feature type="repeat" description="ANK" evidence="5">
    <location>
        <begin position="936"/>
        <end position="971"/>
    </location>
</feature>
<keyword evidence="2" id="KW-0677">Repeat</keyword>
<protein>
    <recommendedName>
        <fullName evidence="9">MYND-type domain-containing protein</fullName>
    </recommendedName>
</protein>
<keyword evidence="1" id="KW-0479">Metal-binding</keyword>
<feature type="compositionally biased region" description="Basic and acidic residues" evidence="8">
    <location>
        <begin position="72"/>
        <end position="93"/>
    </location>
</feature>
<sequence>MADHWVAEVFPPRFQFSSVDEMLQNNKEDETENKRTHTGDEVYRKVYYDEEKAKKPSDEQSNSKRRRARGKRQTDPSDASRKEKKIEMKSQTNNDHECIWSQSELKMLRKFLQKAKMQNLQLAALLESAQSEIRMWKEKFKDVTESENLVENRYQVLKKKYERLKVNYRALKEDVRKYHNNLKVTRRDYQELQDEKNDIEKSFNETKLNLNREKLHSEQLQAKLERREREFEESLKRCEFFLEQQHLIEKTKLQRDIDRLRKECEKEKEENSLNKKALEHLRTHFANLQILGDSTERSKETDNVLSVVLALDHLTMRMKRGTKISTSNRALRLNTSQYRREYKSGAVYHGELEGTKKSGKGIFKWPNGACYDGEYVDNTRHGYGKQFWPDGSIYEGALVRDLRHGHGTLTWPDGESYCGEFYRDRKHGKGVYTWPDGTEFDGYFENDKKEGFGTFTFPSGNKFEGIYRGDERDGPGIMTYIDSEQDVGLWCGERLIKLCSVMDSAFLFQHYSNYNVNAGNNLSGRVRRANTAKQNIRNTSPSLQDFEGVEDSKLQSQIPNSFPFSDILEGVRGDKGPKGPIEQSSEELLKAAAAGDCFKVQNLIESGKVHVDVADKTGYTALLAASVNCHRDVINCLLDNGANVNKLNDEGLSVLAACHVLFYTKHTWKDNIAENIPRENLFNCIQEDGQKGIYIHRNYRQSAAVEDAKMETNSESGEVDVNSDDEFVANCTENENNQVQSNDQRTYKVIEFNNRKSGNKDESSHELENNLSNNLQSKLDLKKNGFMKDFEKQGMEIIIDSSVENVLDSGMLTPNSNPSVTHDNVGDKTSKLNIMNPSLFSMMSAVSSTRQLTESGDDLRSENSMEQNKQVLLAVQRRPHLEATVRLLLKRGADPNASSLPMPVLFFAVKAADSAAVEILLQKGADTSAKLSTEHLGIAPLHIAVALPDETGVEITELLLKSGADPNIRDSAFGSGDNGRTAGHIVCSREDNDKVSCGIVRLLLEYGANPDLLCEGHSALSLAIYSGNDLAVDTLLEHGANPSLRLSRGVGSALCAATSFMAERRRTPAGRIKLINKMMRAGANILSPITVNLKYPPGTVVDYAYNVFYQDRKIAHTPYHALSVLERECYNARREMLDHLGDLLRTQVLKKEKELIEKQIEEAEQQTVAQKPEGTPQSSWGILKSPDKASKMREQHSTPVTKNLDSTPAGRNNDPNLTGGNDGLRFSRVSFRLENEVFGGDEIEAEADREVEAITGADGETPGTYDEEEKGGMTSDTSPAAVTSKENTPCSPGSGLSAANQPSIKPSSPGRDENCGLRIAVTKAADHMSISALATQALKQRKQVMKNRFRYCYECGRSIGIRLSACTRCKEVFYCSKSCKLKAWNARHREECVRLTGGVKTASSRRAESPTPTTDPDGPPPSTIPASSQRKTPSRGKGEKGRKPQTPSRTSKRSSSTPVTKGKK</sequence>
<dbReference type="EMBL" id="CALNXK010000201">
    <property type="protein sequence ID" value="CAH3175489.1"/>
    <property type="molecule type" value="Genomic_DNA"/>
</dbReference>
<feature type="repeat" description="ANK" evidence="5">
    <location>
        <begin position="617"/>
        <end position="649"/>
    </location>
</feature>
<feature type="repeat" description="ANK" evidence="5">
    <location>
        <begin position="1015"/>
        <end position="1047"/>
    </location>
</feature>
<evidence type="ECO:0000256" key="8">
    <source>
        <dbReference type="SAM" id="MobiDB-lite"/>
    </source>
</evidence>
<feature type="region of interest" description="Disordered" evidence="8">
    <location>
        <begin position="1397"/>
        <end position="1464"/>
    </location>
</feature>
<dbReference type="PANTHER" id="PTHR15897">
    <property type="entry name" value="ANKYRIN REPEAT AND MYND DOMAIN PROTEIN 1"/>
    <property type="match status" value="1"/>
</dbReference>
<feature type="domain" description="MYND-type" evidence="9">
    <location>
        <begin position="1352"/>
        <end position="1392"/>
    </location>
</feature>
<dbReference type="PROSITE" id="PS50088">
    <property type="entry name" value="ANK_REPEAT"/>
    <property type="match status" value="4"/>
</dbReference>
<dbReference type="SMART" id="SM00248">
    <property type="entry name" value="ANK"/>
    <property type="match status" value="6"/>
</dbReference>
<feature type="region of interest" description="Disordered" evidence="8">
    <location>
        <begin position="21"/>
        <end position="93"/>
    </location>
</feature>
<keyword evidence="11" id="KW-1185">Reference proteome</keyword>
<dbReference type="Gene3D" id="6.10.140.2220">
    <property type="match status" value="1"/>
</dbReference>
<evidence type="ECO:0000256" key="5">
    <source>
        <dbReference type="PROSITE-ProRule" id="PRU00023"/>
    </source>
</evidence>
<dbReference type="SMART" id="SM00698">
    <property type="entry name" value="MORN"/>
    <property type="match status" value="6"/>
</dbReference>
<dbReference type="SUPFAM" id="SSF82185">
    <property type="entry name" value="Histone H3 K4-specific methyltransferase SET7/9 N-terminal domain"/>
    <property type="match status" value="1"/>
</dbReference>
<feature type="coiled-coil region" evidence="7">
    <location>
        <begin position="112"/>
        <end position="281"/>
    </location>
</feature>
<keyword evidence="5" id="KW-0040">ANK repeat</keyword>
<dbReference type="Gene3D" id="2.20.110.10">
    <property type="entry name" value="Histone H3 K4-specific methyltransferase SET7/9 N-terminal domain"/>
    <property type="match status" value="3"/>
</dbReference>
<name>A0ABN8RDG3_9CNID</name>
<evidence type="ECO:0000256" key="7">
    <source>
        <dbReference type="SAM" id="Coils"/>
    </source>
</evidence>
<dbReference type="PROSITE" id="PS50297">
    <property type="entry name" value="ANK_REP_REGION"/>
    <property type="match status" value="3"/>
</dbReference>
<keyword evidence="7" id="KW-0175">Coiled coil</keyword>
<feature type="compositionally biased region" description="Polar residues" evidence="8">
    <location>
        <begin position="1197"/>
        <end position="1219"/>
    </location>
</feature>
<feature type="compositionally biased region" description="Low complexity" evidence="8">
    <location>
        <begin position="1446"/>
        <end position="1464"/>
    </location>
</feature>
<feature type="compositionally biased region" description="Polar residues" evidence="8">
    <location>
        <begin position="1297"/>
        <end position="1306"/>
    </location>
</feature>
<accession>A0ABN8RDG3</accession>
<comment type="caution">
    <text evidence="10">The sequence shown here is derived from an EMBL/GenBank/DDBJ whole genome shotgun (WGS) entry which is preliminary data.</text>
</comment>
<keyword evidence="4" id="KW-0862">Zinc</keyword>
<dbReference type="SUPFAM" id="SSF48403">
    <property type="entry name" value="Ankyrin repeat"/>
    <property type="match status" value="2"/>
</dbReference>
<dbReference type="InterPro" id="IPR053064">
    <property type="entry name" value="Ankyrin-MYND_domain-protein"/>
</dbReference>
<dbReference type="Gene3D" id="1.25.40.20">
    <property type="entry name" value="Ankyrin repeat-containing domain"/>
    <property type="match status" value="2"/>
</dbReference>
<feature type="compositionally biased region" description="Basic and acidic residues" evidence="8">
    <location>
        <begin position="1185"/>
        <end position="1196"/>
    </location>
</feature>
<dbReference type="InterPro" id="IPR036770">
    <property type="entry name" value="Ankyrin_rpt-contain_sf"/>
</dbReference>